<organism evidence="5 6">
    <name type="scientific">Klugiella xanthotipulae</name>
    <dbReference type="NCBI Taxonomy" id="244735"/>
    <lineage>
        <taxon>Bacteria</taxon>
        <taxon>Bacillati</taxon>
        <taxon>Actinomycetota</taxon>
        <taxon>Actinomycetes</taxon>
        <taxon>Micrococcales</taxon>
        <taxon>Microbacteriaceae</taxon>
        <taxon>Klugiella</taxon>
    </lineage>
</organism>
<dbReference type="InterPro" id="IPR001611">
    <property type="entry name" value="Leu-rich_rpt"/>
</dbReference>
<evidence type="ECO:0000313" key="6">
    <source>
        <dbReference type="Proteomes" id="UP000318331"/>
    </source>
</evidence>
<sequence>MSVAAALAAGGLVTSSPQSASAATDDNVAVFTDKYLETCVRDALGVPWEQTVNITGLARMKTLNCDGLAIQSTADFHYFTNLTSLSLNKTYVTDLTGLADLQKLTTLSLNDTYLSDLTGLEELSNLADLSINNAKVSDLTPLSGLRKLADLSLRHNQISDLTPLATPGILYHVDLAENQISDLTPLKDLVGISWLYLWRNQISDVSPLANYIQLERLWMEGQTVTLDNVAVGAVQSSPIVNWAGTTLLPVANDTVTLDPATSSWSYTAPGKNSLSWRGPMGTETPVETYFSGTVSQSSGRTNLMLGNPVLRGCVADRLGLAEDAPLVEADVLRITVLDCSSRGLDSLEGIDTLANVRVFYANSNNISEVTPLQGLTQLVDLRLAGNKIADLSPLAGVLPSGSFWAEGQTIRMPATSVGVEQSLALANADGSAPALASNTAVVAESGTSWTLGTVGEHTLTWRAPLGGTLTGQFFSGTVSQYADETDSVQVSIADARLRAAANSVLGQAADSAISESQARLVTKLHLANLGIADLRGVEAFTNLTTLNLSGNSLSDISPLSELTHLRVLQLQQNALSDISPLAGLTQLEWLYLYSNRIADISPLSGLTSITRLWAEGQAVTLPRIVAGETQTGPLVNADGSAIAVTSATAEVGATGSEWILPVVGVHTLSWRVLIASGTLPVEQYFSGTIVQDASAAREVPVVTPPVTEPTPEATEPTDSDTIG</sequence>
<comment type="caution">
    <text evidence="5">The sequence shown here is derived from an EMBL/GenBank/DDBJ whole genome shotgun (WGS) entry which is preliminary data.</text>
</comment>
<feature type="signal peptide" evidence="4">
    <location>
        <begin position="1"/>
        <end position="22"/>
    </location>
</feature>
<dbReference type="EMBL" id="VFPN01000002">
    <property type="protein sequence ID" value="TQM63629.1"/>
    <property type="molecule type" value="Genomic_DNA"/>
</dbReference>
<dbReference type="Pfam" id="PF12799">
    <property type="entry name" value="LRR_4"/>
    <property type="match status" value="2"/>
</dbReference>
<dbReference type="InterPro" id="IPR025875">
    <property type="entry name" value="Leu-rich_rpt_4"/>
</dbReference>
<evidence type="ECO:0000256" key="3">
    <source>
        <dbReference type="SAM" id="MobiDB-lite"/>
    </source>
</evidence>
<dbReference type="InterPro" id="IPR050836">
    <property type="entry name" value="SDS22/Internalin_LRR"/>
</dbReference>
<protein>
    <submittedName>
        <fullName evidence="5">Leucine rich repeat (LRR) protein</fullName>
    </submittedName>
</protein>
<dbReference type="SMART" id="SM00369">
    <property type="entry name" value="LRR_TYP"/>
    <property type="match status" value="7"/>
</dbReference>
<dbReference type="PANTHER" id="PTHR46652">
    <property type="entry name" value="LEUCINE-RICH REPEAT AND IQ DOMAIN-CONTAINING PROTEIN 1-RELATED"/>
    <property type="match status" value="1"/>
</dbReference>
<gene>
    <name evidence="5" type="ORF">FB466_1899</name>
</gene>
<dbReference type="Gene3D" id="3.80.10.10">
    <property type="entry name" value="Ribonuclease Inhibitor"/>
    <property type="match status" value="3"/>
</dbReference>
<reference evidence="5 6" key="1">
    <citation type="submission" date="2019-06" db="EMBL/GenBank/DDBJ databases">
        <title>Sequencing the genomes of 1000 actinobacteria strains.</title>
        <authorList>
            <person name="Klenk H.-P."/>
        </authorList>
    </citation>
    <scope>NUCLEOTIDE SEQUENCE [LARGE SCALE GENOMIC DNA]</scope>
    <source>
        <strain evidence="5 6">DSM 18031</strain>
    </source>
</reference>
<evidence type="ECO:0000256" key="1">
    <source>
        <dbReference type="ARBA" id="ARBA00022614"/>
    </source>
</evidence>
<dbReference type="PROSITE" id="PS51450">
    <property type="entry name" value="LRR"/>
    <property type="match status" value="7"/>
</dbReference>
<proteinExistence type="predicted"/>
<dbReference type="SMART" id="SM00365">
    <property type="entry name" value="LRR_SD22"/>
    <property type="match status" value="7"/>
</dbReference>
<dbReference type="SUPFAM" id="SSF52058">
    <property type="entry name" value="L domain-like"/>
    <property type="match status" value="2"/>
</dbReference>
<dbReference type="InterPro" id="IPR003591">
    <property type="entry name" value="Leu-rich_rpt_typical-subtyp"/>
</dbReference>
<accession>A0A543HZ85</accession>
<evidence type="ECO:0000256" key="2">
    <source>
        <dbReference type="ARBA" id="ARBA00022737"/>
    </source>
</evidence>
<evidence type="ECO:0000313" key="5">
    <source>
        <dbReference type="EMBL" id="TQM63629.1"/>
    </source>
</evidence>
<dbReference type="PANTHER" id="PTHR46652:SF3">
    <property type="entry name" value="LEUCINE-RICH REPEAT-CONTAINING PROTEIN 9"/>
    <property type="match status" value="1"/>
</dbReference>
<dbReference type="InterPro" id="IPR032675">
    <property type="entry name" value="LRR_dom_sf"/>
</dbReference>
<keyword evidence="4" id="KW-0732">Signal</keyword>
<evidence type="ECO:0000256" key="4">
    <source>
        <dbReference type="SAM" id="SignalP"/>
    </source>
</evidence>
<dbReference type="Proteomes" id="UP000318331">
    <property type="component" value="Unassembled WGS sequence"/>
</dbReference>
<dbReference type="OrthoDB" id="5184021at2"/>
<dbReference type="RefSeq" id="WP_141917802.1">
    <property type="nucleotide sequence ID" value="NZ_BAAAYS010000028.1"/>
</dbReference>
<feature type="chain" id="PRO_5021813228" evidence="4">
    <location>
        <begin position="23"/>
        <end position="723"/>
    </location>
</feature>
<keyword evidence="6" id="KW-1185">Reference proteome</keyword>
<name>A0A543HZ85_9MICO</name>
<keyword evidence="2" id="KW-0677">Repeat</keyword>
<dbReference type="AlphaFoldDB" id="A0A543HZ85"/>
<keyword evidence="1" id="KW-0433">Leucine-rich repeat</keyword>
<feature type="region of interest" description="Disordered" evidence="3">
    <location>
        <begin position="703"/>
        <end position="723"/>
    </location>
</feature>